<dbReference type="InterPro" id="IPR036188">
    <property type="entry name" value="FAD/NAD-bd_sf"/>
</dbReference>
<dbReference type="AlphaFoldDB" id="A0A835VNS8"/>
<dbReference type="Gene3D" id="3.50.50.60">
    <property type="entry name" value="FAD/NAD(P)-binding domain"/>
    <property type="match status" value="1"/>
</dbReference>
<accession>A0A835VNS8</accession>
<reference evidence="6 7" key="1">
    <citation type="journal article" date="2020" name="Nat. Food">
        <title>A phased Vanilla planifolia genome enables genetic improvement of flavour and production.</title>
        <authorList>
            <person name="Hasing T."/>
            <person name="Tang H."/>
            <person name="Brym M."/>
            <person name="Khazi F."/>
            <person name="Huang T."/>
            <person name="Chambers A.H."/>
        </authorList>
    </citation>
    <scope>NUCLEOTIDE SEQUENCE [LARGE SCALE GENOMIC DNA]</scope>
    <source>
        <tissue evidence="6">Leaf</tissue>
    </source>
</reference>
<evidence type="ECO:0000313" key="7">
    <source>
        <dbReference type="Proteomes" id="UP000639772"/>
    </source>
</evidence>
<feature type="transmembrane region" description="Helical" evidence="4">
    <location>
        <begin position="14"/>
        <end position="33"/>
    </location>
</feature>
<dbReference type="Proteomes" id="UP000639772">
    <property type="component" value="Chromosome 1"/>
</dbReference>
<keyword evidence="4" id="KW-0472">Membrane</keyword>
<evidence type="ECO:0000256" key="4">
    <source>
        <dbReference type="SAM" id="Phobius"/>
    </source>
</evidence>
<keyword evidence="2" id="KW-0503">Monooxygenase</keyword>
<dbReference type="EMBL" id="JADCNM010000001">
    <property type="protein sequence ID" value="KAG0503920.1"/>
    <property type="molecule type" value="Genomic_DNA"/>
</dbReference>
<dbReference type="Pfam" id="PF01494">
    <property type="entry name" value="FAD_binding_3"/>
    <property type="match status" value="1"/>
</dbReference>
<evidence type="ECO:0000256" key="2">
    <source>
        <dbReference type="ARBA" id="ARBA00023033"/>
    </source>
</evidence>
<dbReference type="PRINTS" id="PR00420">
    <property type="entry name" value="RNGMNOXGNASE"/>
</dbReference>
<keyword evidence="4" id="KW-1133">Transmembrane helix</keyword>
<protein>
    <recommendedName>
        <fullName evidence="5">FAD-binding domain-containing protein</fullName>
    </recommendedName>
</protein>
<organism evidence="6 7">
    <name type="scientific">Vanilla planifolia</name>
    <name type="common">Vanilla</name>
    <dbReference type="NCBI Taxonomy" id="51239"/>
    <lineage>
        <taxon>Eukaryota</taxon>
        <taxon>Viridiplantae</taxon>
        <taxon>Streptophyta</taxon>
        <taxon>Embryophyta</taxon>
        <taxon>Tracheophyta</taxon>
        <taxon>Spermatophyta</taxon>
        <taxon>Magnoliopsida</taxon>
        <taxon>Liliopsida</taxon>
        <taxon>Asparagales</taxon>
        <taxon>Orchidaceae</taxon>
        <taxon>Vanilloideae</taxon>
        <taxon>Vanilleae</taxon>
        <taxon>Vanilla</taxon>
    </lineage>
</organism>
<evidence type="ECO:0000313" key="6">
    <source>
        <dbReference type="EMBL" id="KAG0503920.1"/>
    </source>
</evidence>
<feature type="domain" description="FAD-binding" evidence="5">
    <location>
        <begin position="14"/>
        <end position="362"/>
    </location>
</feature>
<proteinExistence type="inferred from homology"/>
<comment type="similarity">
    <text evidence="3">Belongs to the 3-hydroxybenzoate 6-hydroxylase family.</text>
</comment>
<dbReference type="GO" id="GO:0071949">
    <property type="term" value="F:FAD binding"/>
    <property type="evidence" value="ECO:0007669"/>
    <property type="project" value="InterPro"/>
</dbReference>
<dbReference type="OrthoDB" id="1878542at2759"/>
<name>A0A835VNS8_VANPL</name>
<keyword evidence="4" id="KW-0812">Transmembrane</keyword>
<gene>
    <name evidence="6" type="ORF">HPP92_003992</name>
</gene>
<evidence type="ECO:0000256" key="3">
    <source>
        <dbReference type="ARBA" id="ARBA00024018"/>
    </source>
</evidence>
<keyword evidence="1" id="KW-0560">Oxidoreductase</keyword>
<dbReference type="SUPFAM" id="SSF51905">
    <property type="entry name" value="FAD/NAD(P)-binding domain"/>
    <property type="match status" value="1"/>
</dbReference>
<evidence type="ECO:0000256" key="1">
    <source>
        <dbReference type="ARBA" id="ARBA00023002"/>
    </source>
</evidence>
<dbReference type="InterPro" id="IPR044560">
    <property type="entry name" value="MOase"/>
</dbReference>
<evidence type="ECO:0000259" key="5">
    <source>
        <dbReference type="Pfam" id="PF01494"/>
    </source>
</evidence>
<dbReference type="InterPro" id="IPR002938">
    <property type="entry name" value="FAD-bd"/>
</dbReference>
<dbReference type="PANTHER" id="PTHR45934:SF1">
    <property type="entry name" value="OS04G0423100 PROTEIN"/>
    <property type="match status" value="1"/>
</dbReference>
<sequence>MATLTAAARKVEDLVIVGGGIAGVATALGLLRIGKRSLVLERWHELRESGASLTLGSNAWRALDALGVAHKLLPRYYLLKSGIVTNLETGVTQHQPFVQQNGEGDEIGPRVVHRRALLEAIAEELPPDAIRFSSKLTLMKTEQLPDSSTVYILQLDDGAIIKAKAVIGCDGVHSVVAQWLGLAAPRDSGRSAVRGLTSFPEGHGFIQQVHQFLFKEVRAGFVPVNENDVYWFVTHLTTAKVQEMGSDPELIRRATLEDLAVDFPAEFQEIVRRSKPDSLSWARLLYRAPWNVLFGRTHRGCVTVAGDAMHPTMPDLGQGGCIALEDAVVLARCVARAGTAKDMEESMARYVAERRWRVAWVITASFLSGYVQQASTGLWAQGVKLIRDRLFYTFIFPKIIGITSYNCGTLTKAI</sequence>
<comment type="caution">
    <text evidence="6">The sequence shown here is derived from an EMBL/GenBank/DDBJ whole genome shotgun (WGS) entry which is preliminary data.</text>
</comment>
<dbReference type="GO" id="GO:0004497">
    <property type="term" value="F:monooxygenase activity"/>
    <property type="evidence" value="ECO:0007669"/>
    <property type="project" value="UniProtKB-KW"/>
</dbReference>
<dbReference type="PANTHER" id="PTHR45934">
    <property type="entry name" value="FAD/NAD(P)-BINDING OXIDOREDUCTASE FAMILY PROTEIN"/>
    <property type="match status" value="1"/>
</dbReference>